<evidence type="ECO:0000256" key="1">
    <source>
        <dbReference type="ARBA" id="ARBA00022723"/>
    </source>
</evidence>
<dbReference type="Proteomes" id="UP000235672">
    <property type="component" value="Unassembled WGS sequence"/>
</dbReference>
<protein>
    <recommendedName>
        <fullName evidence="7">GRF-type domain-containing protein</fullName>
    </recommendedName>
</protein>
<keyword evidence="1" id="KW-0479">Metal-binding</keyword>
<dbReference type="PROSITE" id="PS51999">
    <property type="entry name" value="ZF_GRF"/>
    <property type="match status" value="1"/>
</dbReference>
<gene>
    <name evidence="8" type="ORF">NA56DRAFT_303892</name>
</gene>
<organism evidence="8 9">
    <name type="scientific">Hyaloscypha hepaticicola</name>
    <dbReference type="NCBI Taxonomy" id="2082293"/>
    <lineage>
        <taxon>Eukaryota</taxon>
        <taxon>Fungi</taxon>
        <taxon>Dikarya</taxon>
        <taxon>Ascomycota</taxon>
        <taxon>Pezizomycotina</taxon>
        <taxon>Leotiomycetes</taxon>
        <taxon>Helotiales</taxon>
        <taxon>Hyaloscyphaceae</taxon>
        <taxon>Hyaloscypha</taxon>
    </lineage>
</organism>
<feature type="region of interest" description="Disordered" evidence="6">
    <location>
        <begin position="165"/>
        <end position="220"/>
    </location>
</feature>
<evidence type="ECO:0000313" key="9">
    <source>
        <dbReference type="Proteomes" id="UP000235672"/>
    </source>
</evidence>
<feature type="domain" description="GRF-type" evidence="7">
    <location>
        <begin position="41"/>
        <end position="84"/>
    </location>
</feature>
<evidence type="ECO:0000256" key="2">
    <source>
        <dbReference type="ARBA" id="ARBA00022771"/>
    </source>
</evidence>
<evidence type="ECO:0000256" key="4">
    <source>
        <dbReference type="PROSITE-ProRule" id="PRU01343"/>
    </source>
</evidence>
<dbReference type="AlphaFoldDB" id="A0A2J6PS47"/>
<sequence>MMTGGSRGKGKERETEPEAEPAGQRQQETWPGYVIDGRWYCDCNRKAACYTVNDVAKDNYGKKFWTCPKPRAHRCTFFLWDEDFDEAREWHAEYGPPHPAPETPKATENIPEPPKDLGNPWTKSITKRKSKSREVSDEDENAGPSKLDMEVAELSDFEDIDTSSRKVAKVTRFSTPGQTDKSKSAAESLPTPDTGGHPLCVASTSRSRPSRERSPPPQLSDAIVLRDDRKLSLSATVLKLIHSEKVALKESIAIQIEHEIDSEVAVYEQKLRGLEATNKKLSKRLDEMENMVLLLSGDVAADDNVEFSE</sequence>
<feature type="coiled-coil region" evidence="5">
    <location>
        <begin position="264"/>
        <end position="291"/>
    </location>
</feature>
<evidence type="ECO:0000256" key="6">
    <source>
        <dbReference type="SAM" id="MobiDB-lite"/>
    </source>
</evidence>
<dbReference type="InterPro" id="IPR010666">
    <property type="entry name" value="Znf_GRF"/>
</dbReference>
<evidence type="ECO:0000259" key="7">
    <source>
        <dbReference type="PROSITE" id="PS51999"/>
    </source>
</evidence>
<keyword evidence="2 4" id="KW-0863">Zinc-finger</keyword>
<keyword evidence="3" id="KW-0862">Zinc</keyword>
<evidence type="ECO:0000256" key="3">
    <source>
        <dbReference type="ARBA" id="ARBA00022833"/>
    </source>
</evidence>
<accession>A0A2J6PS47</accession>
<name>A0A2J6PS47_9HELO</name>
<keyword evidence="9" id="KW-1185">Reference proteome</keyword>
<dbReference type="GO" id="GO:0008270">
    <property type="term" value="F:zinc ion binding"/>
    <property type="evidence" value="ECO:0007669"/>
    <property type="project" value="UniProtKB-KW"/>
</dbReference>
<evidence type="ECO:0000256" key="5">
    <source>
        <dbReference type="SAM" id="Coils"/>
    </source>
</evidence>
<keyword evidence="5" id="KW-0175">Coiled coil</keyword>
<evidence type="ECO:0000313" key="8">
    <source>
        <dbReference type="EMBL" id="PMD16867.1"/>
    </source>
</evidence>
<feature type="region of interest" description="Disordered" evidence="6">
    <location>
        <begin position="1"/>
        <end position="29"/>
    </location>
</feature>
<feature type="region of interest" description="Disordered" evidence="6">
    <location>
        <begin position="92"/>
        <end position="150"/>
    </location>
</feature>
<proteinExistence type="predicted"/>
<dbReference type="EMBL" id="KZ613503">
    <property type="protein sequence ID" value="PMD16867.1"/>
    <property type="molecule type" value="Genomic_DNA"/>
</dbReference>
<dbReference type="OrthoDB" id="3553367at2759"/>
<reference evidence="8 9" key="1">
    <citation type="submission" date="2016-05" db="EMBL/GenBank/DDBJ databases">
        <title>A degradative enzymes factory behind the ericoid mycorrhizal symbiosis.</title>
        <authorList>
            <consortium name="DOE Joint Genome Institute"/>
            <person name="Martino E."/>
            <person name="Morin E."/>
            <person name="Grelet G."/>
            <person name="Kuo A."/>
            <person name="Kohler A."/>
            <person name="Daghino S."/>
            <person name="Barry K."/>
            <person name="Choi C."/>
            <person name="Cichocki N."/>
            <person name="Clum A."/>
            <person name="Copeland A."/>
            <person name="Hainaut M."/>
            <person name="Haridas S."/>
            <person name="Labutti K."/>
            <person name="Lindquist E."/>
            <person name="Lipzen A."/>
            <person name="Khouja H.-R."/>
            <person name="Murat C."/>
            <person name="Ohm R."/>
            <person name="Olson A."/>
            <person name="Spatafora J."/>
            <person name="Veneault-Fourrey C."/>
            <person name="Henrissat B."/>
            <person name="Grigoriev I."/>
            <person name="Martin F."/>
            <person name="Perotto S."/>
        </authorList>
    </citation>
    <scope>NUCLEOTIDE SEQUENCE [LARGE SCALE GENOMIC DNA]</scope>
    <source>
        <strain evidence="8 9">UAMH 7357</strain>
    </source>
</reference>
<dbReference type="STRING" id="1745343.A0A2J6PS47"/>
<dbReference type="Pfam" id="PF06839">
    <property type="entry name" value="Zn_ribbon_GRF"/>
    <property type="match status" value="1"/>
</dbReference>